<dbReference type="OrthoDB" id="1649074at2"/>
<name>A0A2I1K251_9LACT</name>
<dbReference type="AlphaFoldDB" id="A0A2I1K251"/>
<sequence length="97" mass="11579">MNYSYPIQPDWSTEEIIMVVNFLDKVERVYQEGVNCQELMDSYQQYKQIVQSKMEEKQIDKEFEKITGYSTYQAVKLARTLRQEGKQRSKVQIRKGS</sequence>
<dbReference type="EMBL" id="PKHE01000006">
    <property type="protein sequence ID" value="PKY89612.1"/>
    <property type="molecule type" value="Genomic_DNA"/>
</dbReference>
<evidence type="ECO:0000313" key="1">
    <source>
        <dbReference type="EMBL" id="PKY89612.1"/>
    </source>
</evidence>
<comment type="caution">
    <text evidence="1">The sequence shown here is derived from an EMBL/GenBank/DDBJ whole genome shotgun (WGS) entry which is preliminary data.</text>
</comment>
<dbReference type="Pfam" id="PF05256">
    <property type="entry name" value="UPF0223"/>
    <property type="match status" value="1"/>
</dbReference>
<reference evidence="1 2" key="1">
    <citation type="submission" date="2017-12" db="EMBL/GenBank/DDBJ databases">
        <title>Phylogenetic diversity of female urinary microbiome.</title>
        <authorList>
            <person name="Thomas-White K."/>
            <person name="Wolfe A.J."/>
        </authorList>
    </citation>
    <scope>NUCLEOTIDE SEQUENCE [LARGE SCALE GENOMIC DNA]</scope>
    <source>
        <strain evidence="1 2">UMB0898</strain>
    </source>
</reference>
<dbReference type="InterPro" id="IPR007920">
    <property type="entry name" value="UPF0223"/>
</dbReference>
<dbReference type="PIRSF" id="PIRSF037260">
    <property type="entry name" value="UPF0223"/>
    <property type="match status" value="1"/>
</dbReference>
<protein>
    <submittedName>
        <fullName evidence="1">Uncharacterized protein</fullName>
    </submittedName>
</protein>
<accession>A0A2I1K251</accession>
<proteinExistence type="predicted"/>
<dbReference type="NCBIfam" id="NF003353">
    <property type="entry name" value="PRK04387.1"/>
    <property type="match status" value="1"/>
</dbReference>
<evidence type="ECO:0000313" key="2">
    <source>
        <dbReference type="Proteomes" id="UP000234384"/>
    </source>
</evidence>
<dbReference type="InterPro" id="IPR023324">
    <property type="entry name" value="BH2638-like_sf"/>
</dbReference>
<dbReference type="Gene3D" id="1.10.220.80">
    <property type="entry name" value="BH2638-like"/>
    <property type="match status" value="1"/>
</dbReference>
<dbReference type="SUPFAM" id="SSF158504">
    <property type="entry name" value="BH2638-like"/>
    <property type="match status" value="1"/>
</dbReference>
<dbReference type="Proteomes" id="UP000234384">
    <property type="component" value="Unassembled WGS sequence"/>
</dbReference>
<organism evidence="1 2">
    <name type="scientific">Falseniella ignava</name>
    <dbReference type="NCBI Taxonomy" id="137730"/>
    <lineage>
        <taxon>Bacteria</taxon>
        <taxon>Bacillati</taxon>
        <taxon>Bacillota</taxon>
        <taxon>Bacilli</taxon>
        <taxon>Lactobacillales</taxon>
        <taxon>Aerococcaceae</taxon>
        <taxon>Falseniella</taxon>
    </lineage>
</organism>
<gene>
    <name evidence="1" type="ORF">CYJ57_03565</name>
</gene>
<dbReference type="RefSeq" id="WP_006702205.1">
    <property type="nucleotide sequence ID" value="NZ_PKHE01000006.1"/>
</dbReference>